<dbReference type="Proteomes" id="UP000009231">
    <property type="component" value="Chromosome"/>
</dbReference>
<dbReference type="Pfam" id="PF12682">
    <property type="entry name" value="Flavodoxin_4"/>
    <property type="match status" value="1"/>
</dbReference>
<dbReference type="AlphaFoldDB" id="F6D5S9"/>
<dbReference type="GeneID" id="10668749"/>
<dbReference type="GO" id="GO:0010181">
    <property type="term" value="F:FMN binding"/>
    <property type="evidence" value="ECO:0007669"/>
    <property type="project" value="InterPro"/>
</dbReference>
<accession>F6D5S9</accession>
<dbReference type="InterPro" id="IPR008254">
    <property type="entry name" value="Flavodoxin/NO_synth"/>
</dbReference>
<protein>
    <submittedName>
        <fullName evidence="2">Flavodoxin related protein</fullName>
    </submittedName>
</protein>
<dbReference type="eggNOG" id="arCOG00519">
    <property type="taxonomic scope" value="Archaea"/>
</dbReference>
<dbReference type="HOGENOM" id="CLU_068890_3_1_2"/>
<dbReference type="InterPro" id="IPR029039">
    <property type="entry name" value="Flavoprotein-like_sf"/>
</dbReference>
<dbReference type="Gene3D" id="3.40.50.360">
    <property type="match status" value="1"/>
</dbReference>
<evidence type="ECO:0000313" key="2">
    <source>
        <dbReference type="EMBL" id="AEG18261.1"/>
    </source>
</evidence>
<evidence type="ECO:0000259" key="1">
    <source>
        <dbReference type="PROSITE" id="PS50902"/>
    </source>
</evidence>
<organism evidence="2 3">
    <name type="scientific">Methanobacterium paludis (strain DSM 25820 / JCM 18151 / SWAN1)</name>
    <dbReference type="NCBI Taxonomy" id="868131"/>
    <lineage>
        <taxon>Archaea</taxon>
        <taxon>Methanobacteriati</taxon>
        <taxon>Methanobacteriota</taxon>
        <taxon>Methanomada group</taxon>
        <taxon>Methanobacteria</taxon>
        <taxon>Methanobacteriales</taxon>
        <taxon>Methanobacteriaceae</taxon>
        <taxon>Methanobacterium</taxon>
    </lineage>
</organism>
<gene>
    <name evidence="2" type="ordered locus">MSWAN_1244</name>
</gene>
<feature type="domain" description="Flavodoxin-like" evidence="1">
    <location>
        <begin position="3"/>
        <end position="155"/>
    </location>
</feature>
<keyword evidence="3" id="KW-1185">Reference proteome</keyword>
<dbReference type="PANTHER" id="PTHR39201:SF1">
    <property type="entry name" value="FLAVODOXIN-LIKE DOMAIN-CONTAINING PROTEIN"/>
    <property type="match status" value="1"/>
</dbReference>
<dbReference type="PANTHER" id="PTHR39201">
    <property type="entry name" value="EXPORTED PROTEIN-RELATED"/>
    <property type="match status" value="1"/>
</dbReference>
<reference evidence="2 3" key="1">
    <citation type="journal article" date="2014" name="Int. J. Syst. Evol. Microbiol.">
        <title>Methanobacterium paludis sp. nov. and a novel strain of Methanobacterium lacus isolated from northern peatlands.</title>
        <authorList>
            <person name="Cadillo-Quiroz H."/>
            <person name="Brauer S.L."/>
            <person name="Goodson N."/>
            <person name="Yavitt J.B."/>
            <person name="Zinder S.H."/>
        </authorList>
    </citation>
    <scope>NUCLEOTIDE SEQUENCE [LARGE SCALE GENOMIC DNA]</scope>
    <source>
        <strain evidence="3">DSM 25820 / JCM 18151 / SWAN1</strain>
    </source>
</reference>
<dbReference type="SUPFAM" id="SSF52218">
    <property type="entry name" value="Flavoproteins"/>
    <property type="match status" value="1"/>
</dbReference>
<dbReference type="RefSeq" id="WP_013825762.1">
    <property type="nucleotide sequence ID" value="NC_015574.1"/>
</dbReference>
<dbReference type="OrthoDB" id="73155at2157"/>
<name>F6D5S9_METPW</name>
<dbReference type="EMBL" id="CP002772">
    <property type="protein sequence ID" value="AEG18261.1"/>
    <property type="molecule type" value="Genomic_DNA"/>
</dbReference>
<dbReference type="KEGG" id="mew:MSWAN_1244"/>
<dbReference type="PROSITE" id="PS50902">
    <property type="entry name" value="FLAVODOXIN_LIKE"/>
    <property type="match status" value="1"/>
</dbReference>
<sequence>MKILVAFYSRSGNTKRIAESISESLNCDIEEIVDTEKRGGVIGYIKSGYEAFRGKSSKIEDTKNDVSQYDLVIIGTPVWAGKMAVPIRTYITQNHAKFNNMAFFSTAGGTNFDSTFSDMKEVSGASPIAEIGVRAKEVQDGSYKPKIAEFLTKIQQSDK</sequence>
<evidence type="ECO:0000313" key="3">
    <source>
        <dbReference type="Proteomes" id="UP000009231"/>
    </source>
</evidence>
<proteinExistence type="predicted"/>